<dbReference type="InterPro" id="IPR003663">
    <property type="entry name" value="Sugar/inositol_transpt"/>
</dbReference>
<dbReference type="PANTHER" id="PTHR48022:SF2">
    <property type="entry name" value="PLASTIDIC GLUCOSE TRANSPORTER 4"/>
    <property type="match status" value="1"/>
</dbReference>
<dbReference type="GO" id="GO:0016020">
    <property type="term" value="C:membrane"/>
    <property type="evidence" value="ECO:0007669"/>
    <property type="project" value="UniProtKB-SubCell"/>
</dbReference>
<dbReference type="InterPro" id="IPR036259">
    <property type="entry name" value="MFS_trans_sf"/>
</dbReference>
<proteinExistence type="inferred from homology"/>
<dbReference type="InterPro" id="IPR005828">
    <property type="entry name" value="MFS_sugar_transport-like"/>
</dbReference>
<accession>A0A8H7VIX1</accession>
<dbReference type="EMBL" id="JAEPRB010000088">
    <property type="protein sequence ID" value="KAG2222230.1"/>
    <property type="molecule type" value="Genomic_DNA"/>
</dbReference>
<dbReference type="GO" id="GO:0005351">
    <property type="term" value="F:carbohydrate:proton symporter activity"/>
    <property type="evidence" value="ECO:0007669"/>
    <property type="project" value="TreeGrafter"/>
</dbReference>
<feature type="domain" description="Major facilitator superfamily (MFS) profile" evidence="8">
    <location>
        <begin position="1"/>
        <end position="260"/>
    </location>
</feature>
<keyword evidence="5 7" id="KW-1133">Transmembrane helix</keyword>
<dbReference type="PRINTS" id="PR00171">
    <property type="entry name" value="SUGRTRNSPORT"/>
</dbReference>
<dbReference type="Pfam" id="PF00083">
    <property type="entry name" value="Sugar_tr"/>
    <property type="match status" value="1"/>
</dbReference>
<name>A0A8H7VIX1_9FUNG</name>
<dbReference type="OrthoDB" id="4142200at2759"/>
<evidence type="ECO:0000256" key="7">
    <source>
        <dbReference type="SAM" id="Phobius"/>
    </source>
</evidence>
<evidence type="ECO:0000256" key="6">
    <source>
        <dbReference type="ARBA" id="ARBA00023136"/>
    </source>
</evidence>
<dbReference type="PROSITE" id="PS50850">
    <property type="entry name" value="MFS"/>
    <property type="match status" value="1"/>
</dbReference>
<dbReference type="SUPFAM" id="SSF103473">
    <property type="entry name" value="MFS general substrate transporter"/>
    <property type="match status" value="1"/>
</dbReference>
<dbReference type="PROSITE" id="PS00217">
    <property type="entry name" value="SUGAR_TRANSPORT_2"/>
    <property type="match status" value="1"/>
</dbReference>
<evidence type="ECO:0000256" key="4">
    <source>
        <dbReference type="ARBA" id="ARBA00022692"/>
    </source>
</evidence>
<dbReference type="InterPro" id="IPR005829">
    <property type="entry name" value="Sugar_transporter_CS"/>
</dbReference>
<feature type="transmembrane region" description="Helical" evidence="7">
    <location>
        <begin position="153"/>
        <end position="170"/>
    </location>
</feature>
<organism evidence="9 10">
    <name type="scientific">Circinella minor</name>
    <dbReference type="NCBI Taxonomy" id="1195481"/>
    <lineage>
        <taxon>Eukaryota</taxon>
        <taxon>Fungi</taxon>
        <taxon>Fungi incertae sedis</taxon>
        <taxon>Mucoromycota</taxon>
        <taxon>Mucoromycotina</taxon>
        <taxon>Mucoromycetes</taxon>
        <taxon>Mucorales</taxon>
        <taxon>Lichtheimiaceae</taxon>
        <taxon>Circinella</taxon>
    </lineage>
</organism>
<sequence length="260" mass="28678">FGYNLVIMGGVLMMPDFTTALQIKRVPSVYTAIITVMMGAAFIGAIISGPLADSIGRRGLSIICAVLSILGDLLLVSANNVSMFYAGRAIAGFSVGVLSMVLPLYISELAPFNFRGRAIALDQFFIILGISIAFWAAYGAASLKQNEFWRVPLGIQLIPALVFGMALMYIPQSPRYLVQKHRDEEALLVLALIRGDGTVEHKAVQMEFAEIKQTLMFEQKYNKIGYRYLFRLGCDRNPRRLLLGILAQVFQQLTGANTLM</sequence>
<keyword evidence="6 7" id="KW-0472">Membrane</keyword>
<dbReference type="InterPro" id="IPR050360">
    <property type="entry name" value="MFS_Sugar_Transporters"/>
</dbReference>
<comment type="subcellular location">
    <subcellularLocation>
        <location evidence="1">Membrane</location>
        <topology evidence="1">Multi-pass membrane protein</topology>
    </subcellularLocation>
</comment>
<dbReference type="PANTHER" id="PTHR48022">
    <property type="entry name" value="PLASTIDIC GLUCOSE TRANSPORTER 4"/>
    <property type="match status" value="1"/>
</dbReference>
<dbReference type="PROSITE" id="PS00216">
    <property type="entry name" value="SUGAR_TRANSPORT_1"/>
    <property type="match status" value="1"/>
</dbReference>
<keyword evidence="4 7" id="KW-0812">Transmembrane</keyword>
<dbReference type="Proteomes" id="UP000646827">
    <property type="component" value="Unassembled WGS sequence"/>
</dbReference>
<feature type="transmembrane region" description="Helical" evidence="7">
    <location>
        <begin position="29"/>
        <end position="47"/>
    </location>
</feature>
<dbReference type="Gene3D" id="1.20.1250.20">
    <property type="entry name" value="MFS general substrate transporter like domains"/>
    <property type="match status" value="1"/>
</dbReference>
<feature type="transmembrane region" description="Helical" evidence="7">
    <location>
        <begin position="59"/>
        <end position="78"/>
    </location>
</feature>
<evidence type="ECO:0000256" key="5">
    <source>
        <dbReference type="ARBA" id="ARBA00022989"/>
    </source>
</evidence>
<dbReference type="AlphaFoldDB" id="A0A8H7VIX1"/>
<evidence type="ECO:0000313" key="9">
    <source>
        <dbReference type="EMBL" id="KAG2222230.1"/>
    </source>
</evidence>
<feature type="transmembrane region" description="Helical" evidence="7">
    <location>
        <begin position="84"/>
        <end position="106"/>
    </location>
</feature>
<evidence type="ECO:0000256" key="2">
    <source>
        <dbReference type="ARBA" id="ARBA00010992"/>
    </source>
</evidence>
<reference evidence="9 10" key="1">
    <citation type="submission" date="2020-12" db="EMBL/GenBank/DDBJ databases">
        <title>Metabolic potential, ecology and presence of endohyphal bacteria is reflected in genomic diversity of Mucoromycotina.</title>
        <authorList>
            <person name="Muszewska A."/>
            <person name="Okrasinska A."/>
            <person name="Steczkiewicz K."/>
            <person name="Drgas O."/>
            <person name="Orlowska M."/>
            <person name="Perlinska-Lenart U."/>
            <person name="Aleksandrzak-Piekarczyk T."/>
            <person name="Szatraj K."/>
            <person name="Zielenkiewicz U."/>
            <person name="Pilsyk S."/>
            <person name="Malc E."/>
            <person name="Mieczkowski P."/>
            <person name="Kruszewska J.S."/>
            <person name="Biernat P."/>
            <person name="Pawlowska J."/>
        </authorList>
    </citation>
    <scope>NUCLEOTIDE SEQUENCE [LARGE SCALE GENOMIC DNA]</scope>
    <source>
        <strain evidence="9 10">CBS 142.35</strain>
    </source>
</reference>
<protein>
    <recommendedName>
        <fullName evidence="8">Major facilitator superfamily (MFS) profile domain-containing protein</fullName>
    </recommendedName>
</protein>
<evidence type="ECO:0000313" key="10">
    <source>
        <dbReference type="Proteomes" id="UP000646827"/>
    </source>
</evidence>
<evidence type="ECO:0000259" key="8">
    <source>
        <dbReference type="PROSITE" id="PS50850"/>
    </source>
</evidence>
<comment type="similarity">
    <text evidence="2">Belongs to the major facilitator superfamily. Sugar transporter (TC 2.A.1.1) family.</text>
</comment>
<feature type="transmembrane region" description="Helical" evidence="7">
    <location>
        <begin position="118"/>
        <end position="141"/>
    </location>
</feature>
<keyword evidence="10" id="KW-1185">Reference proteome</keyword>
<dbReference type="InterPro" id="IPR020846">
    <property type="entry name" value="MFS_dom"/>
</dbReference>
<feature type="non-terminal residue" evidence="9">
    <location>
        <position position="1"/>
    </location>
</feature>
<gene>
    <name evidence="9" type="ORF">INT45_010643</name>
</gene>
<keyword evidence="3" id="KW-0813">Transport</keyword>
<comment type="caution">
    <text evidence="9">The sequence shown here is derived from an EMBL/GenBank/DDBJ whole genome shotgun (WGS) entry which is preliminary data.</text>
</comment>
<evidence type="ECO:0000256" key="3">
    <source>
        <dbReference type="ARBA" id="ARBA00022448"/>
    </source>
</evidence>
<evidence type="ECO:0000256" key="1">
    <source>
        <dbReference type="ARBA" id="ARBA00004141"/>
    </source>
</evidence>